<accession>A0A6G1CPN6</accession>
<organism evidence="1 2">
    <name type="scientific">Oryza meyeriana var. granulata</name>
    <dbReference type="NCBI Taxonomy" id="110450"/>
    <lineage>
        <taxon>Eukaryota</taxon>
        <taxon>Viridiplantae</taxon>
        <taxon>Streptophyta</taxon>
        <taxon>Embryophyta</taxon>
        <taxon>Tracheophyta</taxon>
        <taxon>Spermatophyta</taxon>
        <taxon>Magnoliopsida</taxon>
        <taxon>Liliopsida</taxon>
        <taxon>Poales</taxon>
        <taxon>Poaceae</taxon>
        <taxon>BOP clade</taxon>
        <taxon>Oryzoideae</taxon>
        <taxon>Oryzeae</taxon>
        <taxon>Oryzinae</taxon>
        <taxon>Oryza</taxon>
        <taxon>Oryza meyeriana</taxon>
    </lineage>
</organism>
<gene>
    <name evidence="1" type="ORF">E2562_012859</name>
</gene>
<keyword evidence="2" id="KW-1185">Reference proteome</keyword>
<sequence length="83" mass="9778">ESGLEHLELYFYDDDPSLDHRFRRSPSLDQDVIRSLANILRNNPYSETFQSLGQADDLANYHVTLNLDHRLDQRRYNVPVTTE</sequence>
<feature type="non-terminal residue" evidence="1">
    <location>
        <position position="83"/>
    </location>
</feature>
<dbReference type="OrthoDB" id="683332at2759"/>
<dbReference type="Proteomes" id="UP000479710">
    <property type="component" value="Unassembled WGS sequence"/>
</dbReference>
<feature type="non-terminal residue" evidence="1">
    <location>
        <position position="1"/>
    </location>
</feature>
<protein>
    <submittedName>
        <fullName evidence="1">Uncharacterized protein</fullName>
    </submittedName>
</protein>
<dbReference type="AlphaFoldDB" id="A0A6G1CPN6"/>
<dbReference type="EMBL" id="SPHZ02000008">
    <property type="protein sequence ID" value="KAF0902079.1"/>
    <property type="molecule type" value="Genomic_DNA"/>
</dbReference>
<reference evidence="1 2" key="1">
    <citation type="submission" date="2019-11" db="EMBL/GenBank/DDBJ databases">
        <title>Whole genome sequence of Oryza granulata.</title>
        <authorList>
            <person name="Li W."/>
        </authorList>
    </citation>
    <scope>NUCLEOTIDE SEQUENCE [LARGE SCALE GENOMIC DNA]</scope>
    <source>
        <strain evidence="2">cv. Menghai</strain>
        <tissue evidence="1">Leaf</tissue>
    </source>
</reference>
<name>A0A6G1CPN6_9ORYZ</name>
<evidence type="ECO:0000313" key="1">
    <source>
        <dbReference type="EMBL" id="KAF0902079.1"/>
    </source>
</evidence>
<evidence type="ECO:0000313" key="2">
    <source>
        <dbReference type="Proteomes" id="UP000479710"/>
    </source>
</evidence>
<comment type="caution">
    <text evidence="1">The sequence shown here is derived from an EMBL/GenBank/DDBJ whole genome shotgun (WGS) entry which is preliminary data.</text>
</comment>
<proteinExistence type="predicted"/>